<dbReference type="AlphaFoldDB" id="A0AAV5T0C0"/>
<dbReference type="PROSITE" id="PS50089">
    <property type="entry name" value="ZF_RING_2"/>
    <property type="match status" value="1"/>
</dbReference>
<reference evidence="6" key="1">
    <citation type="submission" date="2023-10" db="EMBL/GenBank/DDBJ databases">
        <title>Genome assembly of Pristionchus species.</title>
        <authorList>
            <person name="Yoshida K."/>
            <person name="Sommer R.J."/>
        </authorList>
    </citation>
    <scope>NUCLEOTIDE SEQUENCE</scope>
    <source>
        <strain evidence="6">RS0144</strain>
    </source>
</reference>
<dbReference type="Gene3D" id="3.30.40.10">
    <property type="entry name" value="Zinc/RING finger domain, C3HC4 (zinc finger)"/>
    <property type="match status" value="1"/>
</dbReference>
<sequence length="141" mass="16195">SVQAASMTEDQPVCSICFDDLATKRDTTLKCTHRFHRTCILNWMETRTRISDQMCPNCRAPAELPREGRRKKMATEAFGKPQQPTLWHVFRIAQDHAKNERDGKRGVRLTKRESFVAAHKVLSKSTYEELGLVQDHLRAAV</sequence>
<keyword evidence="1" id="KW-0479">Metal-binding</keyword>
<feature type="non-terminal residue" evidence="6">
    <location>
        <position position="1"/>
    </location>
</feature>
<feature type="domain" description="RING-type" evidence="5">
    <location>
        <begin position="14"/>
        <end position="59"/>
    </location>
</feature>
<dbReference type="PANTHER" id="PTHR45969">
    <property type="entry name" value="RING ZINC FINGER PROTEIN-RELATED"/>
    <property type="match status" value="1"/>
</dbReference>
<organism evidence="6 7">
    <name type="scientific">Pristionchus entomophagus</name>
    <dbReference type="NCBI Taxonomy" id="358040"/>
    <lineage>
        <taxon>Eukaryota</taxon>
        <taxon>Metazoa</taxon>
        <taxon>Ecdysozoa</taxon>
        <taxon>Nematoda</taxon>
        <taxon>Chromadorea</taxon>
        <taxon>Rhabditida</taxon>
        <taxon>Rhabditina</taxon>
        <taxon>Diplogasteromorpha</taxon>
        <taxon>Diplogasteroidea</taxon>
        <taxon>Neodiplogasteridae</taxon>
        <taxon>Pristionchus</taxon>
    </lineage>
</organism>
<name>A0AAV5T0C0_9BILA</name>
<dbReference type="EMBL" id="BTSX01000003">
    <property type="protein sequence ID" value="GMS87683.1"/>
    <property type="molecule type" value="Genomic_DNA"/>
</dbReference>
<proteinExistence type="predicted"/>
<evidence type="ECO:0000259" key="5">
    <source>
        <dbReference type="PROSITE" id="PS50089"/>
    </source>
</evidence>
<evidence type="ECO:0000256" key="2">
    <source>
        <dbReference type="ARBA" id="ARBA00022771"/>
    </source>
</evidence>
<evidence type="ECO:0000256" key="3">
    <source>
        <dbReference type="ARBA" id="ARBA00022833"/>
    </source>
</evidence>
<evidence type="ECO:0000313" key="6">
    <source>
        <dbReference type="EMBL" id="GMS87683.1"/>
    </source>
</evidence>
<evidence type="ECO:0000313" key="7">
    <source>
        <dbReference type="Proteomes" id="UP001432027"/>
    </source>
</evidence>
<evidence type="ECO:0000256" key="4">
    <source>
        <dbReference type="PROSITE-ProRule" id="PRU00175"/>
    </source>
</evidence>
<evidence type="ECO:0000256" key="1">
    <source>
        <dbReference type="ARBA" id="ARBA00022723"/>
    </source>
</evidence>
<dbReference type="Pfam" id="PF13639">
    <property type="entry name" value="zf-RING_2"/>
    <property type="match status" value="1"/>
</dbReference>
<gene>
    <name evidence="6" type="ORF">PENTCL1PPCAC_9858</name>
</gene>
<dbReference type="InterPro" id="IPR013083">
    <property type="entry name" value="Znf_RING/FYVE/PHD"/>
</dbReference>
<dbReference type="GO" id="GO:0016567">
    <property type="term" value="P:protein ubiquitination"/>
    <property type="evidence" value="ECO:0007669"/>
    <property type="project" value="TreeGrafter"/>
</dbReference>
<dbReference type="SMART" id="SM00184">
    <property type="entry name" value="RING"/>
    <property type="match status" value="1"/>
</dbReference>
<keyword evidence="2 4" id="KW-0863">Zinc-finger</keyword>
<dbReference type="Proteomes" id="UP001432027">
    <property type="component" value="Unassembled WGS sequence"/>
</dbReference>
<feature type="non-terminal residue" evidence="6">
    <location>
        <position position="141"/>
    </location>
</feature>
<keyword evidence="3" id="KW-0862">Zinc</keyword>
<dbReference type="GO" id="GO:0061630">
    <property type="term" value="F:ubiquitin protein ligase activity"/>
    <property type="evidence" value="ECO:0007669"/>
    <property type="project" value="TreeGrafter"/>
</dbReference>
<comment type="caution">
    <text evidence="6">The sequence shown here is derived from an EMBL/GenBank/DDBJ whole genome shotgun (WGS) entry which is preliminary data.</text>
</comment>
<dbReference type="PANTHER" id="PTHR45969:SF69">
    <property type="entry name" value="FINGER DOMAIN PROTEIN, PUTATIVE (AFU_ORTHOLOGUE AFUA_3G12190)-RELATED"/>
    <property type="match status" value="1"/>
</dbReference>
<dbReference type="InterPro" id="IPR001841">
    <property type="entry name" value="Znf_RING"/>
</dbReference>
<protein>
    <recommendedName>
        <fullName evidence="5">RING-type domain-containing protein</fullName>
    </recommendedName>
</protein>
<accession>A0AAV5T0C0</accession>
<dbReference type="GO" id="GO:0008270">
    <property type="term" value="F:zinc ion binding"/>
    <property type="evidence" value="ECO:0007669"/>
    <property type="project" value="UniProtKB-KW"/>
</dbReference>
<keyword evidence="7" id="KW-1185">Reference proteome</keyword>
<dbReference type="SUPFAM" id="SSF57850">
    <property type="entry name" value="RING/U-box"/>
    <property type="match status" value="1"/>
</dbReference>